<dbReference type="SUPFAM" id="SSF53850">
    <property type="entry name" value="Periplasmic binding protein-like II"/>
    <property type="match status" value="1"/>
</dbReference>
<keyword evidence="7" id="KW-1185">Reference proteome</keyword>
<keyword evidence="5" id="KW-0472">Membrane</keyword>
<evidence type="ECO:0000256" key="4">
    <source>
        <dbReference type="ARBA" id="ARBA00022519"/>
    </source>
</evidence>
<proteinExistence type="predicted"/>
<evidence type="ECO:0000256" key="3">
    <source>
        <dbReference type="ARBA" id="ARBA00022475"/>
    </source>
</evidence>
<dbReference type="PANTHER" id="PTHR30024">
    <property type="entry name" value="ALIPHATIC SULFONATES-BINDING PROTEIN-RELATED"/>
    <property type="match status" value="1"/>
</dbReference>
<keyword evidence="4" id="KW-0997">Cell inner membrane</keyword>
<dbReference type="InterPro" id="IPR044527">
    <property type="entry name" value="NrtA/CpmA_ABC-bd_dom"/>
</dbReference>
<keyword evidence="6" id="KW-0547">Nucleotide-binding</keyword>
<reference evidence="6 7" key="1">
    <citation type="submission" date="2020-08" db="EMBL/GenBank/DDBJ databases">
        <title>Genomic Encyclopedia of Type Strains, Phase IV (KMG-IV): sequencing the most valuable type-strain genomes for metagenomic binning, comparative biology and taxonomic classification.</title>
        <authorList>
            <person name="Goeker M."/>
        </authorList>
    </citation>
    <scope>NUCLEOTIDE SEQUENCE [LARGE SCALE GENOMIC DNA]</scope>
    <source>
        <strain evidence="6 7">DSM 26189</strain>
    </source>
</reference>
<evidence type="ECO:0000256" key="5">
    <source>
        <dbReference type="ARBA" id="ARBA00023136"/>
    </source>
</evidence>
<protein>
    <submittedName>
        <fullName evidence="6">NitT/TauT family transport system ATP-binding protein</fullName>
    </submittedName>
</protein>
<dbReference type="Proteomes" id="UP000571950">
    <property type="component" value="Unassembled WGS sequence"/>
</dbReference>
<dbReference type="AlphaFoldDB" id="A0A7W6BUA2"/>
<evidence type="ECO:0000256" key="1">
    <source>
        <dbReference type="ARBA" id="ARBA00004308"/>
    </source>
</evidence>
<dbReference type="EMBL" id="JACIDT010000017">
    <property type="protein sequence ID" value="MBB3927969.1"/>
    <property type="molecule type" value="Genomic_DNA"/>
</dbReference>
<organism evidence="6 7">
    <name type="scientific">Sphingobium jiangsuense</name>
    <dbReference type="NCBI Taxonomy" id="870476"/>
    <lineage>
        <taxon>Bacteria</taxon>
        <taxon>Pseudomonadati</taxon>
        <taxon>Pseudomonadota</taxon>
        <taxon>Alphaproteobacteria</taxon>
        <taxon>Sphingomonadales</taxon>
        <taxon>Sphingomonadaceae</taxon>
        <taxon>Sphingobium</taxon>
    </lineage>
</organism>
<dbReference type="CDD" id="cd13553">
    <property type="entry name" value="PBP2_NrtA_CpmA_like"/>
    <property type="match status" value="1"/>
</dbReference>
<accession>A0A7W6BUA2</accession>
<dbReference type="RefSeq" id="WP_188073390.1">
    <property type="nucleotide sequence ID" value="NZ_BSPS01000027.1"/>
</dbReference>
<keyword evidence="6" id="KW-0067">ATP-binding</keyword>
<evidence type="ECO:0000313" key="7">
    <source>
        <dbReference type="Proteomes" id="UP000571950"/>
    </source>
</evidence>
<evidence type="ECO:0000313" key="6">
    <source>
        <dbReference type="EMBL" id="MBB3927969.1"/>
    </source>
</evidence>
<name>A0A7W6BUA2_9SPHN</name>
<dbReference type="Gene3D" id="3.40.190.10">
    <property type="entry name" value="Periplasmic binding protein-like II"/>
    <property type="match status" value="2"/>
</dbReference>
<keyword evidence="3" id="KW-1003">Cell membrane</keyword>
<dbReference type="Pfam" id="PF13379">
    <property type="entry name" value="NMT1_2"/>
    <property type="match status" value="1"/>
</dbReference>
<keyword evidence="2" id="KW-0813">Transport</keyword>
<comment type="subcellular location">
    <subcellularLocation>
        <location evidence="1">Endomembrane system</location>
    </subcellularLocation>
</comment>
<dbReference type="GO" id="GO:0005524">
    <property type="term" value="F:ATP binding"/>
    <property type="evidence" value="ECO:0007669"/>
    <property type="project" value="UniProtKB-KW"/>
</dbReference>
<dbReference type="PANTHER" id="PTHR30024:SF43">
    <property type="entry name" value="BLL4572 PROTEIN"/>
    <property type="match status" value="1"/>
</dbReference>
<comment type="caution">
    <text evidence="6">The sequence shown here is derived from an EMBL/GenBank/DDBJ whole genome shotgun (WGS) entry which is preliminary data.</text>
</comment>
<sequence>MNRFRIGFLPLVDCALPVVAREMGFAAREGVEIALVRDRTWAAVRDRLTYGQTDAAHLVAPIAIAMALGLDRPPQPIGAPFMLGLNGNAIAVSAALADRLDMGMEAEARPLGERLAGIAKEMAAAGRRLRFAVVHRYSSHNYMLRYWLAACGCDPERDVEIRVVAPPLIADAFAAGEIDGSVVGEPWNSLAVERGDAVIISSTSRIWSRGVEKLLAFRAELLDERRSEVEALLRALYAAGQFAADPANLEAVADLLSRADYIGLPAELIARGLSGRLVCRRGEEAVRVPDFLVLHGEAASFPWRSQAMWLYSQMARWGHARPTAEGFAAAAATFRPDIYRSAFAGTGAVLPGASLKVEGAISAPLGAGSHGGRLVMGPDRFFDGRLFDPDEPFAYLAQDGVTI</sequence>
<dbReference type="GO" id="GO:0012505">
    <property type="term" value="C:endomembrane system"/>
    <property type="evidence" value="ECO:0007669"/>
    <property type="project" value="UniProtKB-SubCell"/>
</dbReference>
<gene>
    <name evidence="6" type="ORF">GGR43_003708</name>
</gene>
<evidence type="ECO:0000256" key="2">
    <source>
        <dbReference type="ARBA" id="ARBA00022448"/>
    </source>
</evidence>